<accession>A0A6P1TNF5</accession>
<dbReference type="Proteomes" id="UP000464314">
    <property type="component" value="Chromosome"/>
</dbReference>
<evidence type="ECO:0000313" key="2">
    <source>
        <dbReference type="Proteomes" id="UP000464314"/>
    </source>
</evidence>
<evidence type="ECO:0000313" key="1">
    <source>
        <dbReference type="EMBL" id="QHQ61346.1"/>
    </source>
</evidence>
<dbReference type="EMBL" id="CP048000">
    <property type="protein sequence ID" value="QHQ61346.1"/>
    <property type="molecule type" value="Genomic_DNA"/>
</dbReference>
<dbReference type="SUPFAM" id="SSF51556">
    <property type="entry name" value="Metallo-dependent hydrolases"/>
    <property type="match status" value="1"/>
</dbReference>
<dbReference type="InterPro" id="IPR008257">
    <property type="entry name" value="Pept_M19"/>
</dbReference>
<dbReference type="AlphaFoldDB" id="A0A6P1TNF5"/>
<dbReference type="GO" id="GO:0006508">
    <property type="term" value="P:proteolysis"/>
    <property type="evidence" value="ECO:0007669"/>
    <property type="project" value="InterPro"/>
</dbReference>
<reference evidence="1 2" key="1">
    <citation type="submission" date="2020-01" db="EMBL/GenBank/DDBJ databases">
        <title>Genome analysis of Anaerocolumna sp. CBA3638.</title>
        <authorList>
            <person name="Kim J."/>
            <person name="Roh S.W."/>
        </authorList>
    </citation>
    <scope>NUCLEOTIDE SEQUENCE [LARGE SCALE GENOMIC DNA]</scope>
    <source>
        <strain evidence="1 2">CBA3638</strain>
    </source>
</reference>
<organism evidence="1 2">
    <name type="scientific">Anaerocolumna sedimenticola</name>
    <dbReference type="NCBI Taxonomy" id="2696063"/>
    <lineage>
        <taxon>Bacteria</taxon>
        <taxon>Bacillati</taxon>
        <taxon>Bacillota</taxon>
        <taxon>Clostridia</taxon>
        <taxon>Lachnospirales</taxon>
        <taxon>Lachnospiraceae</taxon>
        <taxon>Anaerocolumna</taxon>
    </lineage>
</organism>
<gene>
    <name evidence="1" type="ORF">Ana3638_11640</name>
</gene>
<dbReference type="KEGG" id="anr:Ana3638_11640"/>
<dbReference type="Pfam" id="PF01244">
    <property type="entry name" value="Peptidase_M19"/>
    <property type="match status" value="1"/>
</dbReference>
<dbReference type="RefSeq" id="WP_161838171.1">
    <property type="nucleotide sequence ID" value="NZ_CP048000.1"/>
</dbReference>
<dbReference type="PROSITE" id="PS51365">
    <property type="entry name" value="RENAL_DIPEPTIDASE_2"/>
    <property type="match status" value="1"/>
</dbReference>
<keyword evidence="2" id="KW-1185">Reference proteome</keyword>
<dbReference type="PANTHER" id="PTHR10443">
    <property type="entry name" value="MICROSOMAL DIPEPTIDASE"/>
    <property type="match status" value="1"/>
</dbReference>
<dbReference type="Gene3D" id="3.20.20.140">
    <property type="entry name" value="Metal-dependent hydrolases"/>
    <property type="match status" value="1"/>
</dbReference>
<sequence length="331" mass="37684">MKVVDMHCDTISEIFYGLRDGKDMGISGNNLHLDLKKMEKADYLVQNFAMFVSLKEYADPLEHCLKLVDLFYQELHKNQNKIALALTYEDIIRNQQAGKMSALLTIEEGGVTKCELAHLRNFYRLGVRMLTLTWNYENGIGYPNFKLIEGEKPDFHSPNTKDGLTEFGLEFIHEMEMLGMIIDVSHLSDAGFYQVLENTRKPFVASHSNARGICNHVRNLSDDMIRKLAERGGVMGMNYCPSFLQDVENEKDAVGTITSIVDHIKYITSVGGYECIGLGSDYDGIPVHKDMPDASYLPLLAEALEKEGFKQHEIEAFFYKNVLRLYKDILK</sequence>
<dbReference type="CDD" id="cd01301">
    <property type="entry name" value="rDP_like"/>
    <property type="match status" value="1"/>
</dbReference>
<protein>
    <submittedName>
        <fullName evidence="1">Membrane dipeptidase</fullName>
    </submittedName>
</protein>
<dbReference type="GO" id="GO:0070573">
    <property type="term" value="F:metallodipeptidase activity"/>
    <property type="evidence" value="ECO:0007669"/>
    <property type="project" value="InterPro"/>
</dbReference>
<name>A0A6P1TNF5_9FIRM</name>
<proteinExistence type="predicted"/>
<dbReference type="InterPro" id="IPR032466">
    <property type="entry name" value="Metal_Hydrolase"/>
</dbReference>
<dbReference type="PANTHER" id="PTHR10443:SF12">
    <property type="entry name" value="DIPEPTIDASE"/>
    <property type="match status" value="1"/>
</dbReference>